<evidence type="ECO:0000256" key="2">
    <source>
        <dbReference type="PROSITE-ProRule" id="PRU00663"/>
    </source>
</evidence>
<evidence type="ECO:0000256" key="3">
    <source>
        <dbReference type="SAM" id="MobiDB-lite"/>
    </source>
</evidence>
<evidence type="ECO:0000313" key="5">
    <source>
        <dbReference type="EMBL" id="PIA32875.1"/>
    </source>
</evidence>
<feature type="region of interest" description="Disordered" evidence="3">
    <location>
        <begin position="511"/>
        <end position="534"/>
    </location>
</feature>
<evidence type="ECO:0000259" key="4">
    <source>
        <dbReference type="PROSITE" id="PS51334"/>
    </source>
</evidence>
<dbReference type="GO" id="GO:0005886">
    <property type="term" value="C:plasma membrane"/>
    <property type="evidence" value="ECO:0007669"/>
    <property type="project" value="UniProtKB-ARBA"/>
</dbReference>
<reference evidence="5 6" key="1">
    <citation type="submission" date="2017-09" db="EMBL/GenBank/DDBJ databases">
        <title>WGS assembly of Aquilegia coerulea Goldsmith.</title>
        <authorList>
            <person name="Hodges S."/>
            <person name="Kramer E."/>
            <person name="Nordborg M."/>
            <person name="Tomkins J."/>
            <person name="Borevitz J."/>
            <person name="Derieg N."/>
            <person name="Yan J."/>
            <person name="Mihaltcheva S."/>
            <person name="Hayes R.D."/>
            <person name="Rokhsar D."/>
        </authorList>
    </citation>
    <scope>NUCLEOTIDE SEQUENCE [LARGE SCALE GENOMIC DNA]</scope>
    <source>
        <strain evidence="6">cv. Goldsmith</strain>
    </source>
</reference>
<organism evidence="5 6">
    <name type="scientific">Aquilegia coerulea</name>
    <name type="common">Rocky mountain columbine</name>
    <dbReference type="NCBI Taxonomy" id="218851"/>
    <lineage>
        <taxon>Eukaryota</taxon>
        <taxon>Viridiplantae</taxon>
        <taxon>Streptophyta</taxon>
        <taxon>Embryophyta</taxon>
        <taxon>Tracheophyta</taxon>
        <taxon>Spermatophyta</taxon>
        <taxon>Magnoliopsida</taxon>
        <taxon>Ranunculales</taxon>
        <taxon>Ranunculaceae</taxon>
        <taxon>Thalictroideae</taxon>
        <taxon>Aquilegia</taxon>
    </lineage>
</organism>
<dbReference type="InterPro" id="IPR038937">
    <property type="entry name" value="RopGEF"/>
</dbReference>
<dbReference type="PANTHER" id="PTHR33101:SF6">
    <property type="entry name" value="ROP GUANINE NUCLEOTIDE EXCHANGE FACTOR 1"/>
    <property type="match status" value="1"/>
</dbReference>
<dbReference type="EMBL" id="KZ305060">
    <property type="protein sequence ID" value="PIA32875.1"/>
    <property type="molecule type" value="Genomic_DNA"/>
</dbReference>
<dbReference type="PROSITE" id="PS51334">
    <property type="entry name" value="PRONE"/>
    <property type="match status" value="1"/>
</dbReference>
<accession>A0A2G5CNI9</accession>
<name>A0A2G5CNI9_AQUCA</name>
<evidence type="ECO:0000313" key="6">
    <source>
        <dbReference type="Proteomes" id="UP000230069"/>
    </source>
</evidence>
<dbReference type="STRING" id="218851.A0A2G5CNI9"/>
<dbReference type="AlphaFoldDB" id="A0A2G5CNI9"/>
<feature type="domain" description="PRONE" evidence="4">
    <location>
        <begin position="82"/>
        <end position="469"/>
    </location>
</feature>
<evidence type="ECO:0000256" key="1">
    <source>
        <dbReference type="ARBA" id="ARBA00022658"/>
    </source>
</evidence>
<dbReference type="GO" id="GO:0005085">
    <property type="term" value="F:guanyl-nucleotide exchange factor activity"/>
    <property type="evidence" value="ECO:0007669"/>
    <property type="project" value="UniProtKB-UniRule"/>
</dbReference>
<proteinExistence type="predicted"/>
<dbReference type="Gene3D" id="1.20.58.2010">
    <property type="entry name" value="PRONE domain, subdomain 1"/>
    <property type="match status" value="2"/>
</dbReference>
<gene>
    <name evidence="5" type="ORF">AQUCO_04300070v1</name>
</gene>
<dbReference type="InParanoid" id="A0A2G5CNI9"/>
<dbReference type="FunFam" id="1.20.58.2010:FF:000001">
    <property type="entry name" value="Rop guanine nucleotide exchange factor 14"/>
    <property type="match status" value="1"/>
</dbReference>
<sequence>MASVSSEESERYGSYSLSADVSESESCSSISGRRYDHEGGCSSSLTSSPLVITSNNSSFPVVQPIMLPVIGGKDVMVWEEKIEKRETDLSEVEMMKERFAKLLLGEDMSGGGKGVCTALAISNAITNLSATVFGELWRLEPMATQKKSMWCREMEWLLCVSDSIVELIPSVQAFPGGGTFEVMVTRPRSDLYMNLPALKKLDAMLLSMLDGFRDTEFWYVDRGINVADADDGDVYPSPSSHGRPSVRQEEKWWLPCPRVPPNGLSEDARKRLQQCRDCTNQILKAAMAINSNVLAEMEIPSAYLETLPKTGKSCLGDIIYRYVTAEKFSPECLLDCLDLSSEHHTLEIANRIEAAVHVWRRKDQKKRLNHKKSVRSALGGKVKGLVGDAEKCHSLSERAETLLHSLRLRFPGLPQTALDMNKIQYNKDVGQSILESYSRVMESLAFNIMARIDDLLYVDDTIRQCTTAESMSMFAGGGLGGLPLQKKISPSPFSIRHTPYASPFATPAFCSSTPVGGSPRRTHPSQKNNHLGMQDGKKLVFADVEKIWSYAGNLSARRDSGDVPERD</sequence>
<dbReference type="PANTHER" id="PTHR33101">
    <property type="entry name" value="ROP GUANINE NUCLEOTIDE EXCHANGE FACTOR 1"/>
    <property type="match status" value="1"/>
</dbReference>
<keyword evidence="1 2" id="KW-0344">Guanine-nucleotide releasing factor</keyword>
<protein>
    <recommendedName>
        <fullName evidence="4">PRONE domain-containing protein</fullName>
    </recommendedName>
</protein>
<dbReference type="OrthoDB" id="1053009at2759"/>
<keyword evidence="6" id="KW-1185">Reference proteome</keyword>
<dbReference type="Pfam" id="PF03759">
    <property type="entry name" value="PRONE"/>
    <property type="match status" value="1"/>
</dbReference>
<dbReference type="FunFam" id="1.20.58.2010:FF:000004">
    <property type="entry name" value="Rop guanine nucleotide exchange factor 1"/>
    <property type="match status" value="1"/>
</dbReference>
<dbReference type="FunCoup" id="A0A2G5CNI9">
    <property type="interactions" value="1882"/>
</dbReference>
<dbReference type="InterPro" id="IPR005512">
    <property type="entry name" value="PRONE_dom"/>
</dbReference>
<dbReference type="Proteomes" id="UP000230069">
    <property type="component" value="Unassembled WGS sequence"/>
</dbReference>